<keyword evidence="8" id="KW-1185">Reference proteome</keyword>
<evidence type="ECO:0000256" key="2">
    <source>
        <dbReference type="ARBA" id="ARBA00023136"/>
    </source>
</evidence>
<keyword evidence="3" id="KW-0998">Cell outer membrane</keyword>
<feature type="chain" id="PRO_5013216425" evidence="5">
    <location>
        <begin position="30"/>
        <end position="155"/>
    </location>
</feature>
<feature type="signal peptide" evidence="5">
    <location>
        <begin position="1"/>
        <end position="29"/>
    </location>
</feature>
<evidence type="ECO:0000256" key="4">
    <source>
        <dbReference type="PROSITE-ProRule" id="PRU00473"/>
    </source>
</evidence>
<evidence type="ECO:0000313" key="8">
    <source>
        <dbReference type="Proteomes" id="UP000219452"/>
    </source>
</evidence>
<gene>
    <name evidence="7" type="ORF">SAMN06269250_4229</name>
</gene>
<dbReference type="PANTHER" id="PTHR30329:SF21">
    <property type="entry name" value="LIPOPROTEIN YIAD-RELATED"/>
    <property type="match status" value="1"/>
</dbReference>
<evidence type="ECO:0000256" key="3">
    <source>
        <dbReference type="ARBA" id="ARBA00023237"/>
    </source>
</evidence>
<dbReference type="GO" id="GO:0009279">
    <property type="term" value="C:cell outer membrane"/>
    <property type="evidence" value="ECO:0007669"/>
    <property type="project" value="UniProtKB-SubCell"/>
</dbReference>
<protein>
    <submittedName>
        <fullName evidence="7">OmpA family protein</fullName>
    </submittedName>
</protein>
<dbReference type="PANTHER" id="PTHR30329">
    <property type="entry name" value="STATOR ELEMENT OF FLAGELLAR MOTOR COMPLEX"/>
    <property type="match status" value="1"/>
</dbReference>
<reference evidence="8" key="1">
    <citation type="submission" date="2017-09" db="EMBL/GenBank/DDBJ databases">
        <authorList>
            <person name="Varghese N."/>
            <person name="Submissions S."/>
        </authorList>
    </citation>
    <scope>NUCLEOTIDE SEQUENCE [LARGE SCALE GENOMIC DNA]</scope>
    <source>
        <strain evidence="8">DSM 29961</strain>
    </source>
</reference>
<evidence type="ECO:0000256" key="5">
    <source>
        <dbReference type="SAM" id="SignalP"/>
    </source>
</evidence>
<evidence type="ECO:0000259" key="6">
    <source>
        <dbReference type="PROSITE" id="PS51123"/>
    </source>
</evidence>
<sequence length="155" mass="16790">MKALLLAVRSKFTLRLAGCLLFLMTSPCADTQAQLPSQTGAMLPLSVTILYFDQSSPALRPGVKTTLDSLAQLLVRQPTLVATVTGYTDNVGKRELNLVLAEYRAKGVADYLKQRGVDKGRIVVNWEGPDINASGDHSTPVATIGRRVVVQLLPR</sequence>
<feature type="domain" description="OmpA-like" evidence="6">
    <location>
        <begin position="39"/>
        <end position="155"/>
    </location>
</feature>
<keyword evidence="5" id="KW-0732">Signal</keyword>
<keyword evidence="2 4" id="KW-0472">Membrane</keyword>
<evidence type="ECO:0000256" key="1">
    <source>
        <dbReference type="ARBA" id="ARBA00004442"/>
    </source>
</evidence>
<dbReference type="Gene3D" id="3.30.1330.60">
    <property type="entry name" value="OmpA-like domain"/>
    <property type="match status" value="1"/>
</dbReference>
<dbReference type="InterPro" id="IPR006664">
    <property type="entry name" value="OMP_bac"/>
</dbReference>
<name>A0A286GCK9_9BACT</name>
<dbReference type="SUPFAM" id="SSF103088">
    <property type="entry name" value="OmpA-like"/>
    <property type="match status" value="1"/>
</dbReference>
<evidence type="ECO:0000313" key="7">
    <source>
        <dbReference type="EMBL" id="SOD92859.1"/>
    </source>
</evidence>
<dbReference type="InterPro" id="IPR050330">
    <property type="entry name" value="Bact_OuterMem_StrucFunc"/>
</dbReference>
<dbReference type="EMBL" id="OCNH01000003">
    <property type="protein sequence ID" value="SOD92859.1"/>
    <property type="molecule type" value="Genomic_DNA"/>
</dbReference>
<dbReference type="PRINTS" id="PR01021">
    <property type="entry name" value="OMPADOMAIN"/>
</dbReference>
<dbReference type="Proteomes" id="UP000219452">
    <property type="component" value="Unassembled WGS sequence"/>
</dbReference>
<dbReference type="Pfam" id="PF00691">
    <property type="entry name" value="OmpA"/>
    <property type="match status" value="1"/>
</dbReference>
<dbReference type="PROSITE" id="PS51123">
    <property type="entry name" value="OMPA_2"/>
    <property type="match status" value="1"/>
</dbReference>
<proteinExistence type="predicted"/>
<dbReference type="AlphaFoldDB" id="A0A286GCK9"/>
<dbReference type="CDD" id="cd07185">
    <property type="entry name" value="OmpA_C-like"/>
    <property type="match status" value="1"/>
</dbReference>
<accession>A0A286GCK9</accession>
<dbReference type="InterPro" id="IPR036737">
    <property type="entry name" value="OmpA-like_sf"/>
</dbReference>
<dbReference type="InterPro" id="IPR006665">
    <property type="entry name" value="OmpA-like"/>
</dbReference>
<organism evidence="7 8">
    <name type="scientific">Spirosoma fluviale</name>
    <dbReference type="NCBI Taxonomy" id="1597977"/>
    <lineage>
        <taxon>Bacteria</taxon>
        <taxon>Pseudomonadati</taxon>
        <taxon>Bacteroidota</taxon>
        <taxon>Cytophagia</taxon>
        <taxon>Cytophagales</taxon>
        <taxon>Cytophagaceae</taxon>
        <taxon>Spirosoma</taxon>
    </lineage>
</organism>
<comment type="subcellular location">
    <subcellularLocation>
        <location evidence="1">Cell outer membrane</location>
    </subcellularLocation>
</comment>